<dbReference type="SUPFAM" id="SSF52540">
    <property type="entry name" value="P-loop containing nucleoside triphosphate hydrolases"/>
    <property type="match status" value="1"/>
</dbReference>
<evidence type="ECO:0000256" key="4">
    <source>
        <dbReference type="ARBA" id="ARBA00022840"/>
    </source>
</evidence>
<evidence type="ECO:0000313" key="6">
    <source>
        <dbReference type="EMBL" id="WAP71309.1"/>
    </source>
</evidence>
<dbReference type="Pfam" id="PF00005">
    <property type="entry name" value="ABC_tran"/>
    <property type="match status" value="1"/>
</dbReference>
<dbReference type="PROSITE" id="PS00211">
    <property type="entry name" value="ABC_TRANSPORTER_1"/>
    <property type="match status" value="1"/>
</dbReference>
<dbReference type="Pfam" id="PF12399">
    <property type="entry name" value="BCA_ABC_TP_C"/>
    <property type="match status" value="1"/>
</dbReference>
<evidence type="ECO:0000256" key="2">
    <source>
        <dbReference type="ARBA" id="ARBA00022448"/>
    </source>
</evidence>
<dbReference type="Proteomes" id="UP001164020">
    <property type="component" value="Chromosome"/>
</dbReference>
<dbReference type="GO" id="GO:0005524">
    <property type="term" value="F:ATP binding"/>
    <property type="evidence" value="ECO:0007669"/>
    <property type="project" value="UniProtKB-KW"/>
</dbReference>
<evidence type="ECO:0000256" key="3">
    <source>
        <dbReference type="ARBA" id="ARBA00022741"/>
    </source>
</evidence>
<dbReference type="SMART" id="SM00382">
    <property type="entry name" value="AAA"/>
    <property type="match status" value="1"/>
</dbReference>
<dbReference type="PROSITE" id="PS50893">
    <property type="entry name" value="ABC_TRANSPORTER_2"/>
    <property type="match status" value="1"/>
</dbReference>
<keyword evidence="4 6" id="KW-0067">ATP-binding</keyword>
<dbReference type="InterPro" id="IPR027417">
    <property type="entry name" value="P-loop_NTPase"/>
</dbReference>
<comment type="similarity">
    <text evidence="1">Belongs to the ABC transporter superfamily.</text>
</comment>
<gene>
    <name evidence="6" type="ORF">OH818_23420</name>
</gene>
<dbReference type="PANTHER" id="PTHR45772:SF2">
    <property type="entry name" value="ABC TRANSPORTER ATP-BINDING PROTEIN"/>
    <property type="match status" value="1"/>
</dbReference>
<dbReference type="EMBL" id="CP114029">
    <property type="protein sequence ID" value="WAP71309.1"/>
    <property type="molecule type" value="Genomic_DNA"/>
</dbReference>
<organism evidence="6 7">
    <name type="scientific">Jiella pelagia</name>
    <dbReference type="NCBI Taxonomy" id="2986949"/>
    <lineage>
        <taxon>Bacteria</taxon>
        <taxon>Pseudomonadati</taxon>
        <taxon>Pseudomonadota</taxon>
        <taxon>Alphaproteobacteria</taxon>
        <taxon>Hyphomicrobiales</taxon>
        <taxon>Aurantimonadaceae</taxon>
        <taxon>Jiella</taxon>
    </lineage>
</organism>
<dbReference type="InterPro" id="IPR003439">
    <property type="entry name" value="ABC_transporter-like_ATP-bd"/>
</dbReference>
<dbReference type="PANTHER" id="PTHR45772">
    <property type="entry name" value="CONSERVED COMPONENT OF ABC TRANSPORTER FOR NATURAL AMINO ACIDS-RELATED"/>
    <property type="match status" value="1"/>
</dbReference>
<reference evidence="6" key="1">
    <citation type="submission" date="2022-12" db="EMBL/GenBank/DDBJ databases">
        <title>Jiella pelagia sp. nov., isolated from phosphonate enriched culture of Northwest Pacific surface seawater.</title>
        <authorList>
            <person name="Shin D.Y."/>
            <person name="Hwang C.Y."/>
        </authorList>
    </citation>
    <scope>NUCLEOTIDE SEQUENCE</scope>
    <source>
        <strain evidence="6">HL-NP1</strain>
    </source>
</reference>
<evidence type="ECO:0000313" key="7">
    <source>
        <dbReference type="Proteomes" id="UP001164020"/>
    </source>
</evidence>
<evidence type="ECO:0000256" key="1">
    <source>
        <dbReference type="ARBA" id="ARBA00005417"/>
    </source>
</evidence>
<keyword evidence="7" id="KW-1185">Reference proteome</keyword>
<dbReference type="CDD" id="cd03219">
    <property type="entry name" value="ABC_Mj1267_LivG_branched"/>
    <property type="match status" value="1"/>
</dbReference>
<name>A0ABY7C5G2_9HYPH</name>
<keyword evidence="2" id="KW-0813">Transport</keyword>
<feature type="domain" description="ABC transporter" evidence="5">
    <location>
        <begin position="5"/>
        <end position="246"/>
    </location>
</feature>
<dbReference type="InterPro" id="IPR051120">
    <property type="entry name" value="ABC_AA/LPS_Transport"/>
</dbReference>
<evidence type="ECO:0000259" key="5">
    <source>
        <dbReference type="PROSITE" id="PS50893"/>
    </source>
</evidence>
<sequence>MDTLLEVRNLTMNFGGLKVTDDVSLTLTKGCRTALIGPNGAGKTTLINLFTGAYRPRAGTIRLMGRDITGTKEVERVRLGLVRSFQITRLFADMSVVDHVALAILQRDGRSSGMIRSYHGMPEVVEEAMDALRRLRLDGLAERVVSRIAYGQQRLLEIAIALILKPKVLLLDEPAAGIPSTDIDRVMTALDDLPADLAVLLIDHDMDLIRKFARDVIVMNAGAVIFRGRPDQLAGDPTVRSAYLGEEA</sequence>
<keyword evidence="3" id="KW-0547">Nucleotide-binding</keyword>
<dbReference type="InterPro" id="IPR032823">
    <property type="entry name" value="BCA_ABC_TP_C"/>
</dbReference>
<protein>
    <submittedName>
        <fullName evidence="6">ABC transporter ATP-binding protein</fullName>
    </submittedName>
</protein>
<dbReference type="Gene3D" id="3.40.50.300">
    <property type="entry name" value="P-loop containing nucleotide triphosphate hydrolases"/>
    <property type="match status" value="1"/>
</dbReference>
<proteinExistence type="inferred from homology"/>
<dbReference type="InterPro" id="IPR017871">
    <property type="entry name" value="ABC_transporter-like_CS"/>
</dbReference>
<dbReference type="InterPro" id="IPR003593">
    <property type="entry name" value="AAA+_ATPase"/>
</dbReference>
<accession>A0ABY7C5G2</accession>
<dbReference type="RefSeq" id="WP_268883855.1">
    <property type="nucleotide sequence ID" value="NZ_CP114029.1"/>
</dbReference>